<dbReference type="EMBL" id="CM010719">
    <property type="protein sequence ID" value="RZC62905.1"/>
    <property type="molecule type" value="Genomic_DNA"/>
</dbReference>
<feature type="transmembrane region" description="Helical" evidence="11">
    <location>
        <begin position="491"/>
        <end position="513"/>
    </location>
</feature>
<dbReference type="InterPro" id="IPR037674">
    <property type="entry name" value="PIG-G_N"/>
</dbReference>
<feature type="domain" description="GPI ethanolamine phosphate transferase 2 C-terminal" evidence="12">
    <location>
        <begin position="536"/>
        <end position="969"/>
    </location>
</feature>
<feature type="transmembrane region" description="Helical" evidence="11">
    <location>
        <begin position="12"/>
        <end position="35"/>
    </location>
</feature>
<feature type="transmembrane region" description="Helical" evidence="11">
    <location>
        <begin position="714"/>
        <end position="733"/>
    </location>
</feature>
<protein>
    <recommendedName>
        <fullName evidence="12">GPI ethanolamine phosphate transferase 2 C-terminal domain-containing protein</fullName>
    </recommendedName>
</protein>
<evidence type="ECO:0000256" key="11">
    <source>
        <dbReference type="SAM" id="Phobius"/>
    </source>
</evidence>
<dbReference type="SUPFAM" id="SSF53649">
    <property type="entry name" value="Alkaline phosphatase-like"/>
    <property type="match status" value="1"/>
</dbReference>
<dbReference type="GO" id="GO:0006506">
    <property type="term" value="P:GPI anchor biosynthetic process"/>
    <property type="evidence" value="ECO:0007669"/>
    <property type="project" value="UniProtKB-UniPathway"/>
</dbReference>
<evidence type="ECO:0000256" key="8">
    <source>
        <dbReference type="ARBA" id="ARBA00022989"/>
    </source>
</evidence>
<dbReference type="Proteomes" id="UP000316621">
    <property type="component" value="Chromosome 5"/>
</dbReference>
<feature type="transmembrane region" description="Helical" evidence="11">
    <location>
        <begin position="768"/>
        <end position="788"/>
    </location>
</feature>
<dbReference type="Pfam" id="PF01663">
    <property type="entry name" value="Phosphodiest"/>
    <property type="match status" value="1"/>
</dbReference>
<comment type="subcellular location">
    <subcellularLocation>
        <location evidence="1">Endoplasmic reticulum membrane</location>
        <topology evidence="1">Multi-pass membrane protein</topology>
    </subcellularLocation>
</comment>
<evidence type="ECO:0000256" key="3">
    <source>
        <dbReference type="ARBA" id="ARBA00005315"/>
    </source>
</evidence>
<dbReference type="Pfam" id="PF19316">
    <property type="entry name" value="PIGO_PIGG"/>
    <property type="match status" value="1"/>
</dbReference>
<evidence type="ECO:0000256" key="9">
    <source>
        <dbReference type="ARBA" id="ARBA00023136"/>
    </source>
</evidence>
<dbReference type="Gene3D" id="3.40.720.10">
    <property type="entry name" value="Alkaline Phosphatase, subunit A"/>
    <property type="match status" value="1"/>
</dbReference>
<evidence type="ECO:0000313" key="14">
    <source>
        <dbReference type="Proteomes" id="UP000316621"/>
    </source>
</evidence>
<keyword evidence="14" id="KW-1185">Reference proteome</keyword>
<dbReference type="Gramene" id="RZC62905">
    <property type="protein sequence ID" value="RZC62905"/>
    <property type="gene ID" value="C5167_024670"/>
</dbReference>
<sequence length="995" mass="110537">MSSSSSLTCGRLATWTIIAVLLQILGLLLFVLGFFPVKPALSGVSGMESYRDPMSSSREDQEQIKHLSQNQLRSLYKDMSKISPTFDRLILMVVDGLPAEFVLGRGDQPPTKAMMEAMPYTQSLLSHGKAIGYHAKAAPPTVTMPRLKAMVSGAIGGFLDVAFNFNSQAFRDDNLLGQLYSIGWKMVMLGDETWIKLFPGLFTRHDGVSSFYVKDTVEVDHNVSRHLGAELTATDWDLLILHYLGLDHVGHIGGRSSTLMIPKLKEMDEVIKKIHMSSDLPQDSSNGRTLLMVVSDHGMTENGNHGGSSYEETDSLALFIGIGSKLPDYALATRKTASQVDIAPTLALLFGVPIPKNNIGVLMSEAFDSLAGPVLPVYDQKLRALKLNSWQLLRLLQAQLPALSCSSYPCDNYDGAQCSGINACKVSIEQKFCCLFSKATTLHSSWTSQKHRTSRSNNSEDARSIFAAYNEFLRTSSEWLSRRATDKPPELLAPGIASMAVSCAMFLFILFCLCKEVYLKENQGLLDCSYKWHLDEVYALVVVVIFVFSMGSSSMVEEEQYIWHFLTSTLYLIFLRKSFQLPSPGAVPNMGNVIKRLKSSNHCPIYSIIFVLICGRILRGWHQGGVNWVHLPDISKWLEQTDPPTIQSFQIVSLLFIIGMSSFNLYLLEPKRRIVLVIQVSLFLSGFLLVMHIMEFQGTVFGQSNYSSTLIAQSIYATIIMTVIVTVLQAPWVTPVSVRDHQVNNESLLVNSASKDMEIRSLLPAVKYSLHLIGLTYTVCWCLLQLLLQQPVNAMPVLLLFFQILGSMFYFSNNETHSKHWVEVAALYFLGMAGHFGLGNSNTLATIDVAGAFIGISSHSTLLSGVLMFIITMASPMLFLLSLVFYISTKDASYLLLSKNGDLGHLLQMMIGFPCLVPLALNSVMLTAFTVVLFAMRNHLFVWSVFSPKYLYVLAMAVCVYVGVFIVAVAGIYTCSVFFLRERMLRPKSITKLKS</sequence>
<dbReference type="STRING" id="3469.A0A4Y7JT90"/>
<dbReference type="GO" id="GO:0005789">
    <property type="term" value="C:endoplasmic reticulum membrane"/>
    <property type="evidence" value="ECO:0007669"/>
    <property type="project" value="UniProtKB-SubCell"/>
</dbReference>
<dbReference type="InterPro" id="IPR045687">
    <property type="entry name" value="PIGG/GPI7_C"/>
</dbReference>
<dbReference type="FunFam" id="3.40.720.10:FF:000078">
    <property type="entry name" value="GPI ethanolamine phosphate transferase 2 isoform X4"/>
    <property type="match status" value="1"/>
</dbReference>
<dbReference type="AlphaFoldDB" id="A0A4Y7JT90"/>
<keyword evidence="6 11" id="KW-0812">Transmembrane</keyword>
<dbReference type="PANTHER" id="PTHR23072:SF0">
    <property type="entry name" value="GPI ETHANOLAMINE PHOSPHATE TRANSFERASE 2"/>
    <property type="match status" value="1"/>
</dbReference>
<dbReference type="PANTHER" id="PTHR23072">
    <property type="entry name" value="PHOSPHATIDYLINOSITOL GLYCAN-RELATED"/>
    <property type="match status" value="1"/>
</dbReference>
<evidence type="ECO:0000256" key="5">
    <source>
        <dbReference type="ARBA" id="ARBA00022679"/>
    </source>
</evidence>
<evidence type="ECO:0000256" key="7">
    <source>
        <dbReference type="ARBA" id="ARBA00022824"/>
    </source>
</evidence>
<evidence type="ECO:0000256" key="4">
    <source>
        <dbReference type="ARBA" id="ARBA00022502"/>
    </source>
</evidence>
<organism evidence="13 14">
    <name type="scientific">Papaver somniferum</name>
    <name type="common">Opium poppy</name>
    <dbReference type="NCBI Taxonomy" id="3469"/>
    <lineage>
        <taxon>Eukaryota</taxon>
        <taxon>Viridiplantae</taxon>
        <taxon>Streptophyta</taxon>
        <taxon>Embryophyta</taxon>
        <taxon>Tracheophyta</taxon>
        <taxon>Spermatophyta</taxon>
        <taxon>Magnoliopsida</taxon>
        <taxon>Ranunculales</taxon>
        <taxon>Papaveraceae</taxon>
        <taxon>Papaveroideae</taxon>
        <taxon>Papaver</taxon>
    </lineage>
</organism>
<feature type="transmembrane region" description="Helical" evidence="11">
    <location>
        <begin position="537"/>
        <end position="555"/>
    </location>
</feature>
<dbReference type="OMA" id="RVKFGHD"/>
<feature type="transmembrane region" description="Helical" evidence="11">
    <location>
        <begin position="909"/>
        <end position="935"/>
    </location>
</feature>
<keyword evidence="8 11" id="KW-1133">Transmembrane helix</keyword>
<accession>A0A4Y7JT90</accession>
<feature type="transmembrane region" description="Helical" evidence="11">
    <location>
        <begin position="862"/>
        <end position="888"/>
    </location>
</feature>
<comment type="similarity">
    <text evidence="3">Belongs to the PIGG/PIGN/PIGO family. PIGG subfamily.</text>
</comment>
<keyword evidence="9 11" id="KW-0472">Membrane</keyword>
<feature type="transmembrane region" description="Helical" evidence="11">
    <location>
        <begin position="824"/>
        <end position="842"/>
    </location>
</feature>
<dbReference type="InterPro" id="IPR002591">
    <property type="entry name" value="Phosphodiest/P_Trfase"/>
</dbReference>
<feature type="transmembrane region" description="Helical" evidence="11">
    <location>
        <begin position="674"/>
        <end position="694"/>
    </location>
</feature>
<dbReference type="InterPro" id="IPR039527">
    <property type="entry name" value="PIGG/GPI7"/>
</dbReference>
<evidence type="ECO:0000259" key="12">
    <source>
        <dbReference type="Pfam" id="PF19316"/>
    </source>
</evidence>
<keyword evidence="4" id="KW-0337">GPI-anchor biosynthesis</keyword>
<evidence type="ECO:0000256" key="2">
    <source>
        <dbReference type="ARBA" id="ARBA00004687"/>
    </source>
</evidence>
<dbReference type="UniPathway" id="UPA00196"/>
<dbReference type="GO" id="GO:0051267">
    <property type="term" value="F:CP2 mannose-ethanolamine phosphotransferase activity"/>
    <property type="evidence" value="ECO:0007669"/>
    <property type="project" value="TreeGrafter"/>
</dbReference>
<reference evidence="13 14" key="1">
    <citation type="journal article" date="2018" name="Science">
        <title>The opium poppy genome and morphinan production.</title>
        <authorList>
            <person name="Guo L."/>
            <person name="Winzer T."/>
            <person name="Yang X."/>
            <person name="Li Y."/>
            <person name="Ning Z."/>
            <person name="He Z."/>
            <person name="Teodor R."/>
            <person name="Lu Y."/>
            <person name="Bowser T.A."/>
            <person name="Graham I.A."/>
            <person name="Ye K."/>
        </authorList>
    </citation>
    <scope>NUCLEOTIDE SEQUENCE [LARGE SCALE GENOMIC DNA]</scope>
    <source>
        <strain evidence="14">cv. HN1</strain>
        <tissue evidence="13">Leaves</tissue>
    </source>
</reference>
<evidence type="ECO:0000313" key="13">
    <source>
        <dbReference type="EMBL" id="RZC62905.1"/>
    </source>
</evidence>
<evidence type="ECO:0000256" key="10">
    <source>
        <dbReference type="ARBA" id="ARBA00023180"/>
    </source>
</evidence>
<dbReference type="CDD" id="cd16024">
    <property type="entry name" value="GPI_EPT_2"/>
    <property type="match status" value="1"/>
</dbReference>
<keyword evidence="7" id="KW-0256">Endoplasmic reticulum</keyword>
<keyword evidence="10" id="KW-0325">Glycoprotein</keyword>
<feature type="transmembrane region" description="Helical" evidence="11">
    <location>
        <begin position="646"/>
        <end position="667"/>
    </location>
</feature>
<dbReference type="InterPro" id="IPR017850">
    <property type="entry name" value="Alkaline_phosphatase_core_sf"/>
</dbReference>
<evidence type="ECO:0000256" key="6">
    <source>
        <dbReference type="ARBA" id="ARBA00022692"/>
    </source>
</evidence>
<gene>
    <name evidence="13" type="ORF">C5167_024670</name>
</gene>
<name>A0A4Y7JT90_PAPSO</name>
<feature type="transmembrane region" description="Helical" evidence="11">
    <location>
        <begin position="950"/>
        <end position="980"/>
    </location>
</feature>
<proteinExistence type="inferred from homology"/>
<comment type="pathway">
    <text evidence="2">Glycolipid biosynthesis; glycosylphosphatidylinositol-anchor biosynthesis.</text>
</comment>
<keyword evidence="5" id="KW-0808">Transferase</keyword>
<evidence type="ECO:0000256" key="1">
    <source>
        <dbReference type="ARBA" id="ARBA00004477"/>
    </source>
</evidence>
<feature type="transmembrane region" description="Helical" evidence="11">
    <location>
        <begin position="794"/>
        <end position="812"/>
    </location>
</feature>